<evidence type="ECO:0000313" key="5">
    <source>
        <dbReference type="Proteomes" id="UP000294641"/>
    </source>
</evidence>
<dbReference type="NCBIfam" id="NF009807">
    <property type="entry name" value="PRK13291.1"/>
    <property type="match status" value="1"/>
</dbReference>
<sequence length="169" mass="19629">MELRYPIGRFELPEQMTGAHLVAWIYEIEALPRLLNQLVKDLTEEQLEKTYRPDGWTVRQVIHHIADSHMNSYIRMKLALTESEPVINTYEEKLWAELPDTLLPPASSLQIIAGLHPRWVHLLKALDDEQLQRVFVFPNGRKMSIEKAVGLYAWHGNHHIAHIKQALSL</sequence>
<gene>
    <name evidence="2" type="primary">yfiT</name>
    <name evidence="3" type="ORF">DFR61_13723</name>
    <name evidence="2" type="ORF">NCTC10597_02823</name>
</gene>
<dbReference type="Proteomes" id="UP000254330">
    <property type="component" value="Unassembled WGS sequence"/>
</dbReference>
<name>A0A8B4QE95_9BACL</name>
<dbReference type="SUPFAM" id="SSF109854">
    <property type="entry name" value="DinB/YfiT-like putative metalloenzymes"/>
    <property type="match status" value="1"/>
</dbReference>
<dbReference type="InterPro" id="IPR024775">
    <property type="entry name" value="DinB-like"/>
</dbReference>
<accession>A0A8B4QE95</accession>
<dbReference type="Pfam" id="PF12867">
    <property type="entry name" value="DinB_2"/>
    <property type="match status" value="1"/>
</dbReference>
<dbReference type="EMBL" id="UGNP01000001">
    <property type="protein sequence ID" value="STX11027.1"/>
    <property type="molecule type" value="Genomic_DNA"/>
</dbReference>
<organism evidence="2 4">
    <name type="scientific">Kurthia zopfii</name>
    <dbReference type="NCBI Taxonomy" id="1650"/>
    <lineage>
        <taxon>Bacteria</taxon>
        <taxon>Bacillati</taxon>
        <taxon>Bacillota</taxon>
        <taxon>Bacilli</taxon>
        <taxon>Bacillales</taxon>
        <taxon>Caryophanaceae</taxon>
        <taxon>Kurthia</taxon>
    </lineage>
</organism>
<reference evidence="3 5" key="2">
    <citation type="submission" date="2019-03" db="EMBL/GenBank/DDBJ databases">
        <title>Genomic Encyclopedia of Type Strains, Phase IV (KMG-IV): sequencing the most valuable type-strain genomes for metagenomic binning, comparative biology and taxonomic classification.</title>
        <authorList>
            <person name="Goeker M."/>
        </authorList>
    </citation>
    <scope>NUCLEOTIDE SEQUENCE [LARGE SCALE GENOMIC DNA]</scope>
    <source>
        <strain evidence="3 5">DSM 20580</strain>
    </source>
</reference>
<dbReference type="OrthoDB" id="9796039at2"/>
<evidence type="ECO:0000313" key="4">
    <source>
        <dbReference type="Proteomes" id="UP000254330"/>
    </source>
</evidence>
<proteinExistence type="predicted"/>
<dbReference type="EMBL" id="SNZG01000037">
    <property type="protein sequence ID" value="TDR34554.1"/>
    <property type="molecule type" value="Genomic_DNA"/>
</dbReference>
<keyword evidence="5" id="KW-1185">Reference proteome</keyword>
<dbReference type="AlphaFoldDB" id="A0A8B4QE95"/>
<comment type="caution">
    <text evidence="2">The sequence shown here is derived from an EMBL/GenBank/DDBJ whole genome shotgun (WGS) entry which is preliminary data.</text>
</comment>
<evidence type="ECO:0000313" key="3">
    <source>
        <dbReference type="EMBL" id="TDR34554.1"/>
    </source>
</evidence>
<reference evidence="2 4" key="1">
    <citation type="submission" date="2018-06" db="EMBL/GenBank/DDBJ databases">
        <authorList>
            <consortium name="Pathogen Informatics"/>
            <person name="Doyle S."/>
        </authorList>
    </citation>
    <scope>NUCLEOTIDE SEQUENCE [LARGE SCALE GENOMIC DNA]</scope>
    <source>
        <strain evidence="2 4">NCTC10597</strain>
    </source>
</reference>
<dbReference type="GO" id="GO:0016787">
    <property type="term" value="F:hydrolase activity"/>
    <property type="evidence" value="ECO:0007669"/>
    <property type="project" value="UniProtKB-KW"/>
</dbReference>
<dbReference type="InterPro" id="IPR034660">
    <property type="entry name" value="DinB/YfiT-like"/>
</dbReference>
<evidence type="ECO:0000259" key="1">
    <source>
        <dbReference type="Pfam" id="PF12867"/>
    </source>
</evidence>
<keyword evidence="2" id="KW-0378">Hydrolase</keyword>
<dbReference type="EC" id="3.-.-.-" evidence="2"/>
<dbReference type="Gene3D" id="1.20.120.450">
    <property type="entry name" value="dinb family like domain"/>
    <property type="match status" value="1"/>
</dbReference>
<feature type="domain" description="DinB-like" evidence="1">
    <location>
        <begin position="28"/>
        <end position="163"/>
    </location>
</feature>
<dbReference type="Proteomes" id="UP000294641">
    <property type="component" value="Unassembled WGS sequence"/>
</dbReference>
<dbReference type="RefSeq" id="WP_109350517.1">
    <property type="nucleotide sequence ID" value="NZ_BJUE01000038.1"/>
</dbReference>
<protein>
    <submittedName>
        <fullName evidence="3">DinB family protein</fullName>
    </submittedName>
    <submittedName>
        <fullName evidence="2">Metal-dependent hydrolase yfiT</fullName>
        <ecNumber evidence="2">3.-.-.-</ecNumber>
    </submittedName>
</protein>
<evidence type="ECO:0000313" key="2">
    <source>
        <dbReference type="EMBL" id="STX11027.1"/>
    </source>
</evidence>